<dbReference type="STRING" id="67344.SAMN05216505_101548"/>
<protein>
    <recommendedName>
        <fullName evidence="3">Toxin-antitoxin system, toxin component</fullName>
    </recommendedName>
</protein>
<sequence length="172" mass="18713">MRKLRDDLVGALDGLARPSTPAELFDALCARLAGRRGRPVEYRLVTFPPGTASGLYLDMADRDLICVQEDTSPWHQVVIFGHEAWHMVAGHAGRHEAGPAVAARLLADEADLAAALQVAARTDFGRDEESDAELFGLTLAGRLRNWLEGTDAVAPHSELARRIQASLGHRRS</sequence>
<evidence type="ECO:0000313" key="2">
    <source>
        <dbReference type="Proteomes" id="UP000182100"/>
    </source>
</evidence>
<dbReference type="EMBL" id="FMZK01000001">
    <property type="protein sequence ID" value="SDC14454.1"/>
    <property type="molecule type" value="Genomic_DNA"/>
</dbReference>
<name>A0A1G6J6H5_9ACTN</name>
<dbReference type="RefSeq" id="WP_055695768.1">
    <property type="nucleotide sequence ID" value="NZ_FMZK01000001.1"/>
</dbReference>
<proteinExistence type="predicted"/>
<keyword evidence="2" id="KW-1185">Reference proteome</keyword>
<dbReference type="Proteomes" id="UP000182100">
    <property type="component" value="Unassembled WGS sequence"/>
</dbReference>
<reference evidence="2" key="1">
    <citation type="submission" date="2016-10" db="EMBL/GenBank/DDBJ databases">
        <authorList>
            <person name="Varghese N."/>
            <person name="Submissions S."/>
        </authorList>
    </citation>
    <scope>NUCLEOTIDE SEQUENCE [LARGE SCALE GENOMIC DNA]</scope>
    <source>
        <strain evidence="2">CGMCC 4.3504</strain>
    </source>
</reference>
<organism evidence="1 2">
    <name type="scientific">Streptomyces prasinopilosus</name>
    <dbReference type="NCBI Taxonomy" id="67344"/>
    <lineage>
        <taxon>Bacteria</taxon>
        <taxon>Bacillati</taxon>
        <taxon>Actinomycetota</taxon>
        <taxon>Actinomycetes</taxon>
        <taxon>Kitasatosporales</taxon>
        <taxon>Streptomycetaceae</taxon>
        <taxon>Streptomyces</taxon>
    </lineage>
</organism>
<evidence type="ECO:0000313" key="1">
    <source>
        <dbReference type="EMBL" id="SDC14454.1"/>
    </source>
</evidence>
<gene>
    <name evidence="1" type="ORF">SAMN05216505_101548</name>
</gene>
<accession>A0A1G6J6H5</accession>
<dbReference type="AlphaFoldDB" id="A0A1G6J6H5"/>
<evidence type="ECO:0008006" key="3">
    <source>
        <dbReference type="Google" id="ProtNLM"/>
    </source>
</evidence>